<protein>
    <submittedName>
        <fullName evidence="5">Glycerol-3-phosphate regulon repressor</fullName>
    </submittedName>
</protein>
<evidence type="ECO:0000313" key="6">
    <source>
        <dbReference type="Proteomes" id="UP000838821"/>
    </source>
</evidence>
<dbReference type="SUPFAM" id="SSF46785">
    <property type="entry name" value="Winged helix' DNA-binding domain"/>
    <property type="match status" value="1"/>
</dbReference>
<evidence type="ECO:0000259" key="4">
    <source>
        <dbReference type="PROSITE" id="PS51000"/>
    </source>
</evidence>
<dbReference type="Pfam" id="PF00455">
    <property type="entry name" value="DeoRC"/>
    <property type="match status" value="1"/>
</dbReference>
<dbReference type="PANTHER" id="PTHR30363:SF44">
    <property type="entry name" value="AGA OPERON TRANSCRIPTIONAL REPRESSOR-RELATED"/>
    <property type="match status" value="1"/>
</dbReference>
<comment type="caution">
    <text evidence="5">The sequence shown here is derived from an EMBL/GenBank/DDBJ whole genome shotgun (WGS) entry which is preliminary data.</text>
</comment>
<evidence type="ECO:0000256" key="3">
    <source>
        <dbReference type="ARBA" id="ARBA00023163"/>
    </source>
</evidence>
<dbReference type="PROSITE" id="PS00894">
    <property type="entry name" value="HTH_DEOR_1"/>
    <property type="match status" value="1"/>
</dbReference>
<dbReference type="InterPro" id="IPR014036">
    <property type="entry name" value="DeoR-like_C"/>
</dbReference>
<keyword evidence="1" id="KW-0805">Transcription regulation</keyword>
<keyword evidence="6" id="KW-1185">Reference proteome</keyword>
<dbReference type="Gene3D" id="1.10.10.10">
    <property type="entry name" value="Winged helix-like DNA-binding domain superfamily/Winged helix DNA-binding domain"/>
    <property type="match status" value="1"/>
</dbReference>
<evidence type="ECO:0000313" key="5">
    <source>
        <dbReference type="EMBL" id="CAH1192521.1"/>
    </source>
</evidence>
<dbReference type="InterPro" id="IPR050313">
    <property type="entry name" value="Carb_Metab_HTH_regulators"/>
</dbReference>
<dbReference type="SMART" id="SM01134">
    <property type="entry name" value="DeoRC"/>
    <property type="match status" value="1"/>
</dbReference>
<reference evidence="5" key="1">
    <citation type="submission" date="2022-01" db="EMBL/GenBank/DDBJ databases">
        <authorList>
            <person name="Criscuolo A."/>
        </authorList>
    </citation>
    <scope>NUCLEOTIDE SEQUENCE</scope>
    <source>
        <strain evidence="5">CIP111891</strain>
    </source>
</reference>
<dbReference type="InterPro" id="IPR018356">
    <property type="entry name" value="Tscrpt_reg_HTH_DeoR_CS"/>
</dbReference>
<accession>A0ABM9BQN0</accession>
<dbReference type="EMBL" id="CAKMMW010000001">
    <property type="protein sequence ID" value="CAH1192521.1"/>
    <property type="molecule type" value="Genomic_DNA"/>
</dbReference>
<evidence type="ECO:0000256" key="2">
    <source>
        <dbReference type="ARBA" id="ARBA00023125"/>
    </source>
</evidence>
<dbReference type="SMART" id="SM00420">
    <property type="entry name" value="HTH_DEOR"/>
    <property type="match status" value="1"/>
</dbReference>
<proteinExistence type="predicted"/>
<dbReference type="RefSeq" id="WP_236284179.1">
    <property type="nucleotide sequence ID" value="NZ_CAKMMW010000001.1"/>
</dbReference>
<feature type="domain" description="HTH deoR-type" evidence="4">
    <location>
        <begin position="3"/>
        <end position="58"/>
    </location>
</feature>
<sequence>MIAIHRRTKIKEMLFQERSVKVADLVKEFSVSEETIRRDLNLMEQEGIIQKNYGGAILVDELQNNGQIIAPVEQRKFQFYEEKDAIGKMAASLVEGQQIVILDSGSTTWCVARYLRHVPNLMVVTNGLNVAEESSQNEDASVFVIGGKLIKKSMSLVGPQAELELQKYNADFSFLGASGISKRKGFTSSDLYEAEVKRAMISAGQKIVIVADHSKFERQGLISFSSFQGVDILVTSDLVESSILEEISQTGVQVMVCPVKHLMQGDEIG</sequence>
<organism evidence="5 6">
    <name type="scientific">Paenibacillus allorhizoplanae</name>
    <dbReference type="NCBI Taxonomy" id="2905648"/>
    <lineage>
        <taxon>Bacteria</taxon>
        <taxon>Bacillati</taxon>
        <taxon>Bacillota</taxon>
        <taxon>Bacilli</taxon>
        <taxon>Bacillales</taxon>
        <taxon>Paenibacillaceae</taxon>
        <taxon>Paenibacillus</taxon>
    </lineage>
</organism>
<dbReference type="PROSITE" id="PS51000">
    <property type="entry name" value="HTH_DEOR_2"/>
    <property type="match status" value="1"/>
</dbReference>
<evidence type="ECO:0000256" key="1">
    <source>
        <dbReference type="ARBA" id="ARBA00023015"/>
    </source>
</evidence>
<dbReference type="Proteomes" id="UP000838821">
    <property type="component" value="Unassembled WGS sequence"/>
</dbReference>
<dbReference type="Gene3D" id="3.40.50.1360">
    <property type="match status" value="1"/>
</dbReference>
<name>A0ABM9BQN0_9BACL</name>
<keyword evidence="3" id="KW-0804">Transcription</keyword>
<dbReference type="InterPro" id="IPR037171">
    <property type="entry name" value="NagB/RpiA_transferase-like"/>
</dbReference>
<dbReference type="InterPro" id="IPR036390">
    <property type="entry name" value="WH_DNA-bd_sf"/>
</dbReference>
<gene>
    <name evidence="5" type="primary">glpR</name>
    <name evidence="5" type="ORF">PAECIP111891_00341</name>
</gene>
<dbReference type="Pfam" id="PF08220">
    <property type="entry name" value="HTH_DeoR"/>
    <property type="match status" value="1"/>
</dbReference>
<dbReference type="SUPFAM" id="SSF100950">
    <property type="entry name" value="NagB/RpiA/CoA transferase-like"/>
    <property type="match status" value="1"/>
</dbReference>
<keyword evidence="2" id="KW-0238">DNA-binding</keyword>
<dbReference type="PANTHER" id="PTHR30363">
    <property type="entry name" value="HTH-TYPE TRANSCRIPTIONAL REGULATOR SRLR-RELATED"/>
    <property type="match status" value="1"/>
</dbReference>
<dbReference type="InterPro" id="IPR001034">
    <property type="entry name" value="DeoR_HTH"/>
</dbReference>
<dbReference type="PRINTS" id="PR00037">
    <property type="entry name" value="HTHLACR"/>
</dbReference>
<dbReference type="InterPro" id="IPR036388">
    <property type="entry name" value="WH-like_DNA-bd_sf"/>
</dbReference>